<dbReference type="EMBL" id="VSRR010002334">
    <property type="protein sequence ID" value="MPC30886.1"/>
    <property type="molecule type" value="Genomic_DNA"/>
</dbReference>
<evidence type="ECO:0000256" key="1">
    <source>
        <dbReference type="SAM" id="MobiDB-lite"/>
    </source>
</evidence>
<keyword evidence="3" id="KW-1185">Reference proteome</keyword>
<comment type="caution">
    <text evidence="2">The sequence shown here is derived from an EMBL/GenBank/DDBJ whole genome shotgun (WGS) entry which is preliminary data.</text>
</comment>
<organism evidence="2 3">
    <name type="scientific">Portunus trituberculatus</name>
    <name type="common">Swimming crab</name>
    <name type="synonym">Neptunus trituberculatus</name>
    <dbReference type="NCBI Taxonomy" id="210409"/>
    <lineage>
        <taxon>Eukaryota</taxon>
        <taxon>Metazoa</taxon>
        <taxon>Ecdysozoa</taxon>
        <taxon>Arthropoda</taxon>
        <taxon>Crustacea</taxon>
        <taxon>Multicrustacea</taxon>
        <taxon>Malacostraca</taxon>
        <taxon>Eumalacostraca</taxon>
        <taxon>Eucarida</taxon>
        <taxon>Decapoda</taxon>
        <taxon>Pleocyemata</taxon>
        <taxon>Brachyura</taxon>
        <taxon>Eubrachyura</taxon>
        <taxon>Portunoidea</taxon>
        <taxon>Portunidae</taxon>
        <taxon>Portuninae</taxon>
        <taxon>Portunus</taxon>
    </lineage>
</organism>
<protein>
    <submittedName>
        <fullName evidence="2">Uncharacterized protein</fullName>
    </submittedName>
</protein>
<dbReference type="AlphaFoldDB" id="A0A5B7ECE8"/>
<proteinExistence type="predicted"/>
<evidence type="ECO:0000313" key="2">
    <source>
        <dbReference type="EMBL" id="MPC30886.1"/>
    </source>
</evidence>
<reference evidence="2 3" key="1">
    <citation type="submission" date="2019-05" db="EMBL/GenBank/DDBJ databases">
        <title>Another draft genome of Portunus trituberculatus and its Hox gene families provides insights of decapod evolution.</title>
        <authorList>
            <person name="Jeong J.-H."/>
            <person name="Song I."/>
            <person name="Kim S."/>
            <person name="Choi T."/>
            <person name="Kim D."/>
            <person name="Ryu S."/>
            <person name="Kim W."/>
        </authorList>
    </citation>
    <scope>NUCLEOTIDE SEQUENCE [LARGE SCALE GENOMIC DNA]</scope>
    <source>
        <tissue evidence="2">Muscle</tissue>
    </source>
</reference>
<name>A0A5B7ECE8_PORTR</name>
<gene>
    <name evidence="2" type="ORF">E2C01_024158</name>
</gene>
<feature type="compositionally biased region" description="Gly residues" evidence="1">
    <location>
        <begin position="50"/>
        <end position="61"/>
    </location>
</feature>
<accession>A0A5B7ECE8</accession>
<feature type="region of interest" description="Disordered" evidence="1">
    <location>
        <begin position="38"/>
        <end position="77"/>
    </location>
</feature>
<dbReference type="Proteomes" id="UP000324222">
    <property type="component" value="Unassembled WGS sequence"/>
</dbReference>
<sequence length="98" mass="10966">MLRTTHCLVSNLWKVEHRARVRSQEKQPSCHNHACCGSSEFRRDSQDGRSSGGYQAGGGARRGVRREVSQARQATEKCLPERSVTEPLCLMADDSHNI</sequence>
<feature type="compositionally biased region" description="Basic and acidic residues" evidence="1">
    <location>
        <begin position="65"/>
        <end position="77"/>
    </location>
</feature>
<evidence type="ECO:0000313" key="3">
    <source>
        <dbReference type="Proteomes" id="UP000324222"/>
    </source>
</evidence>